<protein>
    <submittedName>
        <fullName evidence="5">Serine threonine-phosphatase 6 regulatory ankyrin repeat subunit B-like</fullName>
    </submittedName>
</protein>
<sequence>MYVNRKCPERPLLINFRKSMKILKEKLYHFPKLSELSDTRVLCGFINSFIPNLFPTEILMNDRWCINLVLRSIDKILMCESTMDSKDLVEAETQSVCAFFCYLFMMFYKFKQCRIIVNRYKELKTNIKKLEKECDSKLLNSSQKENNEQTLFEYKSEMESIKKNFDLKYFFKWIDKVQLVKETNLNLIKFDWFVLEEDVTSSNLCYNHAINLSLTNGLGFYKLDSKELISRNRKIIIRQKTSGKFLNTFADDSTTVIRQILRLPNFDPIDIDPKSFPNFDIFVECLSNNKILKKKMTFLYQVFPSDITFYHNFLLKSCLEKKFNKNTQNSALHICASHGYFRILLYLLENYANVNIQNKEGNTPLMLASENFHRDCAKLLIEFGADVNILNNRALTALNFTSNIEYNLYIEVLNQNDEKINRIKKT</sequence>
<feature type="repeat" description="ANK" evidence="3">
    <location>
        <begin position="360"/>
        <end position="392"/>
    </location>
</feature>
<dbReference type="OrthoDB" id="424503at2759"/>
<keyword evidence="4" id="KW-0175">Coiled coil</keyword>
<dbReference type="PANTHER" id="PTHR24171">
    <property type="entry name" value="ANKYRIN REPEAT DOMAIN-CONTAINING PROTEIN 39-RELATED"/>
    <property type="match status" value="1"/>
</dbReference>
<dbReference type="InterPro" id="IPR002110">
    <property type="entry name" value="Ankyrin_rpt"/>
</dbReference>
<accession>A0A3M7PB13</accession>
<keyword evidence="6" id="KW-1185">Reference proteome</keyword>
<comment type="caution">
    <text evidence="5">The sequence shown here is derived from an EMBL/GenBank/DDBJ whole genome shotgun (WGS) entry which is preliminary data.</text>
</comment>
<keyword evidence="2 3" id="KW-0040">ANK repeat</keyword>
<keyword evidence="1" id="KW-0677">Repeat</keyword>
<proteinExistence type="predicted"/>
<dbReference type="Proteomes" id="UP000276133">
    <property type="component" value="Unassembled WGS sequence"/>
</dbReference>
<evidence type="ECO:0000256" key="1">
    <source>
        <dbReference type="ARBA" id="ARBA00022737"/>
    </source>
</evidence>
<dbReference type="PROSITE" id="PS50297">
    <property type="entry name" value="ANK_REP_REGION"/>
    <property type="match status" value="2"/>
</dbReference>
<dbReference type="PROSITE" id="PS50088">
    <property type="entry name" value="ANK_REPEAT"/>
    <property type="match status" value="2"/>
</dbReference>
<reference evidence="5 6" key="1">
    <citation type="journal article" date="2018" name="Sci. Rep.">
        <title>Genomic signatures of local adaptation to the degree of environmental predictability in rotifers.</title>
        <authorList>
            <person name="Franch-Gras L."/>
            <person name="Hahn C."/>
            <person name="Garcia-Roger E.M."/>
            <person name="Carmona M.J."/>
            <person name="Serra M."/>
            <person name="Gomez A."/>
        </authorList>
    </citation>
    <scope>NUCLEOTIDE SEQUENCE [LARGE SCALE GENOMIC DNA]</scope>
    <source>
        <strain evidence="5">HYR1</strain>
    </source>
</reference>
<organism evidence="5 6">
    <name type="scientific">Brachionus plicatilis</name>
    <name type="common">Marine rotifer</name>
    <name type="synonym">Brachionus muelleri</name>
    <dbReference type="NCBI Taxonomy" id="10195"/>
    <lineage>
        <taxon>Eukaryota</taxon>
        <taxon>Metazoa</taxon>
        <taxon>Spiralia</taxon>
        <taxon>Gnathifera</taxon>
        <taxon>Rotifera</taxon>
        <taxon>Eurotatoria</taxon>
        <taxon>Monogononta</taxon>
        <taxon>Pseudotrocha</taxon>
        <taxon>Ploima</taxon>
        <taxon>Brachionidae</taxon>
        <taxon>Brachionus</taxon>
    </lineage>
</organism>
<evidence type="ECO:0000313" key="5">
    <source>
        <dbReference type="EMBL" id="RMZ96159.1"/>
    </source>
</evidence>
<evidence type="ECO:0000313" key="6">
    <source>
        <dbReference type="Proteomes" id="UP000276133"/>
    </source>
</evidence>
<dbReference type="SUPFAM" id="SSF48403">
    <property type="entry name" value="Ankyrin repeat"/>
    <property type="match status" value="1"/>
</dbReference>
<dbReference type="SMART" id="SM00248">
    <property type="entry name" value="ANK"/>
    <property type="match status" value="2"/>
</dbReference>
<evidence type="ECO:0000256" key="2">
    <source>
        <dbReference type="ARBA" id="ARBA00023043"/>
    </source>
</evidence>
<dbReference type="AlphaFoldDB" id="A0A3M7PB13"/>
<name>A0A3M7PB13_BRAPC</name>
<feature type="repeat" description="ANK" evidence="3">
    <location>
        <begin position="327"/>
        <end position="359"/>
    </location>
</feature>
<dbReference type="EMBL" id="REGN01012300">
    <property type="protein sequence ID" value="RMZ96159.1"/>
    <property type="molecule type" value="Genomic_DNA"/>
</dbReference>
<dbReference type="STRING" id="10195.A0A3M7PB13"/>
<evidence type="ECO:0000256" key="4">
    <source>
        <dbReference type="SAM" id="Coils"/>
    </source>
</evidence>
<gene>
    <name evidence="5" type="ORF">BpHYR1_050565</name>
</gene>
<dbReference type="InterPro" id="IPR036770">
    <property type="entry name" value="Ankyrin_rpt-contain_sf"/>
</dbReference>
<dbReference type="InterPro" id="IPR036872">
    <property type="entry name" value="CH_dom_sf"/>
</dbReference>
<evidence type="ECO:0000256" key="3">
    <source>
        <dbReference type="PROSITE-ProRule" id="PRU00023"/>
    </source>
</evidence>
<dbReference type="SUPFAM" id="SSF47576">
    <property type="entry name" value="Calponin-homology domain, CH-domain"/>
    <property type="match status" value="1"/>
</dbReference>
<dbReference type="Pfam" id="PF12796">
    <property type="entry name" value="Ank_2"/>
    <property type="match status" value="1"/>
</dbReference>
<feature type="coiled-coil region" evidence="4">
    <location>
        <begin position="113"/>
        <end position="164"/>
    </location>
</feature>
<dbReference type="Gene3D" id="1.25.40.20">
    <property type="entry name" value="Ankyrin repeat-containing domain"/>
    <property type="match status" value="1"/>
</dbReference>